<evidence type="ECO:0000313" key="10">
    <source>
        <dbReference type="EMBL" id="MBA8928241.1"/>
    </source>
</evidence>
<keyword evidence="2" id="KW-1003">Cell membrane</keyword>
<evidence type="ECO:0000256" key="5">
    <source>
        <dbReference type="ARBA" id="ARBA00023136"/>
    </source>
</evidence>
<dbReference type="PANTHER" id="PTHR30572">
    <property type="entry name" value="MEMBRANE COMPONENT OF TRANSPORTER-RELATED"/>
    <property type="match status" value="1"/>
</dbReference>
<comment type="caution">
    <text evidence="10">The sequence shown here is derived from an EMBL/GenBank/DDBJ whole genome shotgun (WGS) entry which is preliminary data.</text>
</comment>
<accession>A0ABR6BMW0</accession>
<dbReference type="InterPro" id="IPR050250">
    <property type="entry name" value="Macrolide_Exporter_MacB"/>
</dbReference>
<evidence type="ECO:0000256" key="1">
    <source>
        <dbReference type="ARBA" id="ARBA00004651"/>
    </source>
</evidence>
<name>A0ABR6BMW0_9PSEU</name>
<keyword evidence="5 7" id="KW-0472">Membrane</keyword>
<comment type="subcellular location">
    <subcellularLocation>
        <location evidence="1">Cell membrane</location>
        <topology evidence="1">Multi-pass membrane protein</topology>
    </subcellularLocation>
</comment>
<keyword evidence="3 7" id="KW-0812">Transmembrane</keyword>
<dbReference type="Pfam" id="PF02687">
    <property type="entry name" value="FtsX"/>
    <property type="match status" value="1"/>
</dbReference>
<feature type="domain" description="MacB-like periplasmic core" evidence="9">
    <location>
        <begin position="22"/>
        <end position="231"/>
    </location>
</feature>
<protein>
    <submittedName>
        <fullName evidence="10">ABC transport system permease protein</fullName>
    </submittedName>
</protein>
<dbReference type="PANTHER" id="PTHR30572:SF4">
    <property type="entry name" value="ABC TRANSPORTER PERMEASE YTRF"/>
    <property type="match status" value="1"/>
</dbReference>
<gene>
    <name evidence="10" type="ORF">BC739_005458</name>
</gene>
<comment type="similarity">
    <text evidence="6">Belongs to the ABC-4 integral membrane protein family.</text>
</comment>
<dbReference type="EMBL" id="JACJID010000004">
    <property type="protein sequence ID" value="MBA8928241.1"/>
    <property type="molecule type" value="Genomic_DNA"/>
</dbReference>
<feature type="transmembrane region" description="Helical" evidence="7">
    <location>
        <begin position="321"/>
        <end position="345"/>
    </location>
</feature>
<dbReference type="InterPro" id="IPR003838">
    <property type="entry name" value="ABC3_permease_C"/>
</dbReference>
<dbReference type="RefSeq" id="WP_025356670.1">
    <property type="nucleotide sequence ID" value="NZ_BAAABQ010000073.1"/>
</dbReference>
<evidence type="ECO:0000256" key="6">
    <source>
        <dbReference type="ARBA" id="ARBA00038076"/>
    </source>
</evidence>
<evidence type="ECO:0000259" key="9">
    <source>
        <dbReference type="Pfam" id="PF12704"/>
    </source>
</evidence>
<dbReference type="Pfam" id="PF12704">
    <property type="entry name" value="MacB_PCD"/>
    <property type="match status" value="1"/>
</dbReference>
<dbReference type="Proteomes" id="UP000517916">
    <property type="component" value="Unassembled WGS sequence"/>
</dbReference>
<reference evidence="10 11" key="1">
    <citation type="submission" date="2020-08" db="EMBL/GenBank/DDBJ databases">
        <title>Genomic Encyclopedia of Archaeal and Bacterial Type Strains, Phase II (KMG-II): from individual species to whole genera.</title>
        <authorList>
            <person name="Goeker M."/>
        </authorList>
    </citation>
    <scope>NUCLEOTIDE SEQUENCE [LARGE SCALE GENOMIC DNA]</scope>
    <source>
        <strain evidence="10 11">DSM 43850</strain>
    </source>
</reference>
<evidence type="ECO:0000256" key="4">
    <source>
        <dbReference type="ARBA" id="ARBA00022989"/>
    </source>
</evidence>
<feature type="transmembrane region" description="Helical" evidence="7">
    <location>
        <begin position="268"/>
        <end position="293"/>
    </location>
</feature>
<proteinExistence type="inferred from homology"/>
<dbReference type="InterPro" id="IPR025857">
    <property type="entry name" value="MacB_PCD"/>
</dbReference>
<feature type="transmembrane region" description="Helical" evidence="7">
    <location>
        <begin position="351"/>
        <end position="374"/>
    </location>
</feature>
<feature type="transmembrane region" description="Helical" evidence="7">
    <location>
        <begin position="21"/>
        <end position="43"/>
    </location>
</feature>
<sequence length="391" mass="40078">MTLTDLLRLGLLRVRTKPLRAALSALGISIGIATMIVVVGIPASSQRALMTRLEALGTNLLRAEAGKDPSTQQLVSLPTEAVSMVRRIGPVSTATAVANTHSTINRSNLVTPEQSSGLPVLAADPRLLASVGGRVHSGRFLDQVSQAFPTVVLGSAAASQLGITEAHGDQQVWIGDGWFTVIGVLDQIPLAPDLDRVALVGWQAARERLGFDGHPTVLYLRAEQSRVEQVRGVLAETILPGQSGLVTVGRPSDALAAKQATESAFSALLLGLAAVALLVGGVGVANTMIVSVLERRGEIGLRRALGAHRGQIRVQFLTESVVLCGLGGTVGTILGVAATACYSAGQGWPAVIPPAAVAGGFGAALLVGAVAGVYPAVRAARLPPTAALSAT</sequence>
<evidence type="ECO:0000256" key="7">
    <source>
        <dbReference type="SAM" id="Phobius"/>
    </source>
</evidence>
<keyword evidence="11" id="KW-1185">Reference proteome</keyword>
<feature type="domain" description="ABC3 transporter permease C-terminal" evidence="8">
    <location>
        <begin position="272"/>
        <end position="384"/>
    </location>
</feature>
<organism evidence="10 11">
    <name type="scientific">Kutzneria viridogrisea</name>
    <dbReference type="NCBI Taxonomy" id="47990"/>
    <lineage>
        <taxon>Bacteria</taxon>
        <taxon>Bacillati</taxon>
        <taxon>Actinomycetota</taxon>
        <taxon>Actinomycetes</taxon>
        <taxon>Pseudonocardiales</taxon>
        <taxon>Pseudonocardiaceae</taxon>
        <taxon>Kutzneria</taxon>
    </lineage>
</organism>
<evidence type="ECO:0000256" key="3">
    <source>
        <dbReference type="ARBA" id="ARBA00022692"/>
    </source>
</evidence>
<evidence type="ECO:0000313" key="11">
    <source>
        <dbReference type="Proteomes" id="UP000517916"/>
    </source>
</evidence>
<evidence type="ECO:0000259" key="8">
    <source>
        <dbReference type="Pfam" id="PF02687"/>
    </source>
</evidence>
<keyword evidence="4 7" id="KW-1133">Transmembrane helix</keyword>
<evidence type="ECO:0000256" key="2">
    <source>
        <dbReference type="ARBA" id="ARBA00022475"/>
    </source>
</evidence>